<dbReference type="RefSeq" id="WP_185675520.1">
    <property type="nucleotide sequence ID" value="NZ_JACHVB010000025.1"/>
</dbReference>
<gene>
    <name evidence="5" type="ORF">H5P28_09740</name>
</gene>
<keyword evidence="3 5" id="KW-0808">Transferase</keyword>
<dbReference type="EMBL" id="JACHVB010000025">
    <property type="protein sequence ID" value="MBC2594539.1"/>
    <property type="molecule type" value="Genomic_DNA"/>
</dbReference>
<evidence type="ECO:0000313" key="5">
    <source>
        <dbReference type="EMBL" id="MBC2594539.1"/>
    </source>
</evidence>
<sequence length="319" mass="35165">MSADPTLQVSVLLPVYNAGRYLPEALESILAQENICFECVAVDDGSTDDTADILNDFARRDARLRVLSRPNTGIVGALNDGLALCRAPYIARMDADDIARPARLARQAAYLDTHADCVGVGSWVDYLDPEGEHIWTWKMSANPAQIEHDLLEGGIGGLVHPAMMLRADAIRAVGGYQAECKDIEDYDLFLRLLEQGHFSVLPEPLLGYRQHPASINATSNRGARTAIANRLMAEARQQRGLPEKVLTPTPATPESSQLEWIDLALLDGNWRSARKTTCRLFRSVPLKTAPWQALGKLIQAALGKLRIRAGRIRQFVSIF</sequence>
<keyword evidence="2" id="KW-0328">Glycosyltransferase</keyword>
<evidence type="ECO:0000256" key="3">
    <source>
        <dbReference type="ARBA" id="ARBA00022679"/>
    </source>
</evidence>
<dbReference type="PANTHER" id="PTHR43685:SF5">
    <property type="entry name" value="GLYCOSYLTRANSFERASE EPSE-RELATED"/>
    <property type="match status" value="1"/>
</dbReference>
<dbReference type="Proteomes" id="UP000546464">
    <property type="component" value="Unassembled WGS sequence"/>
</dbReference>
<dbReference type="Pfam" id="PF00535">
    <property type="entry name" value="Glycos_transf_2"/>
    <property type="match status" value="1"/>
</dbReference>
<evidence type="ECO:0000256" key="1">
    <source>
        <dbReference type="ARBA" id="ARBA00006739"/>
    </source>
</evidence>
<organism evidence="5 6">
    <name type="scientific">Ruficoccus amylovorans</name>
    <dbReference type="NCBI Taxonomy" id="1804625"/>
    <lineage>
        <taxon>Bacteria</taxon>
        <taxon>Pseudomonadati</taxon>
        <taxon>Verrucomicrobiota</taxon>
        <taxon>Opitutia</taxon>
        <taxon>Puniceicoccales</taxon>
        <taxon>Cerasicoccaceae</taxon>
        <taxon>Ruficoccus</taxon>
    </lineage>
</organism>
<name>A0A842HE65_9BACT</name>
<dbReference type="GO" id="GO:0016757">
    <property type="term" value="F:glycosyltransferase activity"/>
    <property type="evidence" value="ECO:0007669"/>
    <property type="project" value="UniProtKB-KW"/>
</dbReference>
<feature type="domain" description="Glycosyltransferase 2-like" evidence="4">
    <location>
        <begin position="10"/>
        <end position="172"/>
    </location>
</feature>
<keyword evidence="6" id="KW-1185">Reference proteome</keyword>
<reference evidence="5 6" key="1">
    <citation type="submission" date="2020-07" db="EMBL/GenBank/DDBJ databases">
        <authorList>
            <person name="Feng X."/>
        </authorList>
    </citation>
    <scope>NUCLEOTIDE SEQUENCE [LARGE SCALE GENOMIC DNA]</scope>
    <source>
        <strain evidence="5 6">JCM31066</strain>
    </source>
</reference>
<evidence type="ECO:0000256" key="2">
    <source>
        <dbReference type="ARBA" id="ARBA00022676"/>
    </source>
</evidence>
<dbReference type="SUPFAM" id="SSF53448">
    <property type="entry name" value="Nucleotide-diphospho-sugar transferases"/>
    <property type="match status" value="1"/>
</dbReference>
<comment type="similarity">
    <text evidence="1">Belongs to the glycosyltransferase 2 family.</text>
</comment>
<dbReference type="InterPro" id="IPR050834">
    <property type="entry name" value="Glycosyltransf_2"/>
</dbReference>
<accession>A0A842HE65</accession>
<dbReference type="InterPro" id="IPR029044">
    <property type="entry name" value="Nucleotide-diphossugar_trans"/>
</dbReference>
<comment type="caution">
    <text evidence="5">The sequence shown here is derived from an EMBL/GenBank/DDBJ whole genome shotgun (WGS) entry which is preliminary data.</text>
</comment>
<dbReference type="PANTHER" id="PTHR43685">
    <property type="entry name" value="GLYCOSYLTRANSFERASE"/>
    <property type="match status" value="1"/>
</dbReference>
<evidence type="ECO:0000313" key="6">
    <source>
        <dbReference type="Proteomes" id="UP000546464"/>
    </source>
</evidence>
<proteinExistence type="inferred from homology"/>
<protein>
    <submittedName>
        <fullName evidence="5">Glycosyltransferase</fullName>
    </submittedName>
</protein>
<evidence type="ECO:0000259" key="4">
    <source>
        <dbReference type="Pfam" id="PF00535"/>
    </source>
</evidence>
<dbReference type="InterPro" id="IPR001173">
    <property type="entry name" value="Glyco_trans_2-like"/>
</dbReference>
<dbReference type="Gene3D" id="3.90.550.10">
    <property type="entry name" value="Spore Coat Polysaccharide Biosynthesis Protein SpsA, Chain A"/>
    <property type="match status" value="1"/>
</dbReference>
<dbReference type="AlphaFoldDB" id="A0A842HE65"/>